<feature type="transmembrane region" description="Helical" evidence="1">
    <location>
        <begin position="6"/>
        <end position="31"/>
    </location>
</feature>
<gene>
    <name evidence="2" type="ORF">PMAYCL1PPCAC_28014</name>
</gene>
<dbReference type="PANTHER" id="PTHR47521:SF18">
    <property type="entry name" value="G PROTEIN-COUPLED RECEPTOR-RELATED"/>
    <property type="match status" value="1"/>
</dbReference>
<organism evidence="2 3">
    <name type="scientific">Pristionchus mayeri</name>
    <dbReference type="NCBI Taxonomy" id="1317129"/>
    <lineage>
        <taxon>Eukaryota</taxon>
        <taxon>Metazoa</taxon>
        <taxon>Ecdysozoa</taxon>
        <taxon>Nematoda</taxon>
        <taxon>Chromadorea</taxon>
        <taxon>Rhabditida</taxon>
        <taxon>Rhabditina</taxon>
        <taxon>Diplogasteromorpha</taxon>
        <taxon>Diplogasteroidea</taxon>
        <taxon>Neodiplogasteridae</taxon>
        <taxon>Pristionchus</taxon>
    </lineage>
</organism>
<evidence type="ECO:0000256" key="1">
    <source>
        <dbReference type="SAM" id="Phobius"/>
    </source>
</evidence>
<feature type="transmembrane region" description="Helical" evidence="1">
    <location>
        <begin position="220"/>
        <end position="239"/>
    </location>
</feature>
<evidence type="ECO:0000313" key="3">
    <source>
        <dbReference type="Proteomes" id="UP001328107"/>
    </source>
</evidence>
<evidence type="ECO:0000313" key="2">
    <source>
        <dbReference type="EMBL" id="GMR57821.1"/>
    </source>
</evidence>
<dbReference type="InterPro" id="IPR052860">
    <property type="entry name" value="NRL-GPCR1"/>
</dbReference>
<protein>
    <recommendedName>
        <fullName evidence="4">G protein-coupled receptor</fullName>
    </recommendedName>
</protein>
<keyword evidence="1" id="KW-0472">Membrane</keyword>
<feature type="non-terminal residue" evidence="2">
    <location>
        <position position="270"/>
    </location>
</feature>
<dbReference type="PANTHER" id="PTHR47521">
    <property type="entry name" value="SERPENTINE RECEPTOR, CLASS E (EPSILON)-RELATED"/>
    <property type="match status" value="1"/>
</dbReference>
<feature type="transmembrane region" description="Helical" evidence="1">
    <location>
        <begin position="43"/>
        <end position="65"/>
    </location>
</feature>
<feature type="transmembrane region" description="Helical" evidence="1">
    <location>
        <begin position="194"/>
        <end position="214"/>
    </location>
</feature>
<keyword evidence="1" id="KW-0812">Transmembrane</keyword>
<feature type="transmembrane region" description="Helical" evidence="1">
    <location>
        <begin position="85"/>
        <end position="104"/>
    </location>
</feature>
<feature type="transmembrane region" description="Helical" evidence="1">
    <location>
        <begin position="147"/>
        <end position="173"/>
    </location>
</feature>
<sequence length="270" mass="30100">MAPAADYIFLSIETFVNTISQLVMVPCLLTLLQTQGMHGNCKILIVTSTVAQLLLLCVQSALFAYDFAFENLIQTTVKIFEMAQNGLFVMSSCLSLGLVLERSYAVWNAAEYEESAYNSIAITLIICVSAFSTLMKTYAVYLDVFDVGSIFVVYAVEGVTLLLSTFVIIYARCKSDTIPYGESRLKTKYQIKEVLNFSVAVLPSVLLSVVFHTLSLVPSLMFIEGILSYDICCLFYFSAHSLNCMVTKLTLVACHKSMRQRFQLLFVARV</sequence>
<keyword evidence="3" id="KW-1185">Reference proteome</keyword>
<name>A0AAN5D7H8_9BILA</name>
<proteinExistence type="predicted"/>
<dbReference type="EMBL" id="BTRK01000006">
    <property type="protein sequence ID" value="GMR57821.1"/>
    <property type="molecule type" value="Genomic_DNA"/>
</dbReference>
<dbReference type="AlphaFoldDB" id="A0AAN5D7H8"/>
<reference evidence="3" key="1">
    <citation type="submission" date="2022-10" db="EMBL/GenBank/DDBJ databases">
        <title>Genome assembly of Pristionchus species.</title>
        <authorList>
            <person name="Yoshida K."/>
            <person name="Sommer R.J."/>
        </authorList>
    </citation>
    <scope>NUCLEOTIDE SEQUENCE [LARGE SCALE GENOMIC DNA]</scope>
    <source>
        <strain evidence="3">RS5460</strain>
    </source>
</reference>
<evidence type="ECO:0008006" key="4">
    <source>
        <dbReference type="Google" id="ProtNLM"/>
    </source>
</evidence>
<feature type="transmembrane region" description="Helical" evidence="1">
    <location>
        <begin position="116"/>
        <end position="135"/>
    </location>
</feature>
<accession>A0AAN5D7H8</accession>
<comment type="caution">
    <text evidence="2">The sequence shown here is derived from an EMBL/GenBank/DDBJ whole genome shotgun (WGS) entry which is preliminary data.</text>
</comment>
<keyword evidence="1" id="KW-1133">Transmembrane helix</keyword>
<dbReference type="Proteomes" id="UP001328107">
    <property type="component" value="Unassembled WGS sequence"/>
</dbReference>